<dbReference type="AlphaFoldDB" id="A0A0B2UXP7"/>
<dbReference type="STRING" id="6265.A0A0B2UXP7"/>
<dbReference type="GO" id="GO:0009887">
    <property type="term" value="P:animal organ morphogenesis"/>
    <property type="evidence" value="ECO:0007669"/>
    <property type="project" value="UniProtKB-ARBA"/>
</dbReference>
<evidence type="ECO:0000259" key="1">
    <source>
        <dbReference type="Pfam" id="PF22417"/>
    </source>
</evidence>
<protein>
    <submittedName>
        <fullName evidence="2">Cadherin-related hmr-1</fullName>
    </submittedName>
</protein>
<accession>A0A0B2UXP7</accession>
<dbReference type="Pfam" id="PF22417">
    <property type="entry name" value="Hmr1_E-cad-like"/>
    <property type="match status" value="1"/>
</dbReference>
<dbReference type="InterPro" id="IPR027397">
    <property type="entry name" value="Catenin-bd_sf"/>
</dbReference>
<dbReference type="EMBL" id="JPKZ01002623">
    <property type="protein sequence ID" value="KHN75806.1"/>
    <property type="molecule type" value="Genomic_DNA"/>
</dbReference>
<dbReference type="Gene3D" id="4.10.900.10">
    <property type="entry name" value="TCF3-CBD (Catenin binding domain)"/>
    <property type="match status" value="1"/>
</dbReference>
<gene>
    <name evidence="2" type="primary">hmr-1</name>
    <name evidence="2" type="ORF">Tcan_12685</name>
</gene>
<evidence type="ECO:0000313" key="2">
    <source>
        <dbReference type="EMBL" id="KHN75806.1"/>
    </source>
</evidence>
<organism evidence="2 3">
    <name type="scientific">Toxocara canis</name>
    <name type="common">Canine roundworm</name>
    <dbReference type="NCBI Taxonomy" id="6265"/>
    <lineage>
        <taxon>Eukaryota</taxon>
        <taxon>Metazoa</taxon>
        <taxon>Ecdysozoa</taxon>
        <taxon>Nematoda</taxon>
        <taxon>Chromadorea</taxon>
        <taxon>Rhabditida</taxon>
        <taxon>Spirurina</taxon>
        <taxon>Ascaridomorpha</taxon>
        <taxon>Ascaridoidea</taxon>
        <taxon>Toxocaridae</taxon>
        <taxon>Toxocara</taxon>
    </lineage>
</organism>
<dbReference type="Proteomes" id="UP000031036">
    <property type="component" value="Unassembled WGS sequence"/>
</dbReference>
<sequence length="80" mass="8871">DDKLNNRIKSLEADPDATAPYDELRIYDDEGDNVSRVTLDSLESADDNGTAGNLNEEVNFVVDFTILIANRITRGDLEVL</sequence>
<dbReference type="OrthoDB" id="6252479at2759"/>
<dbReference type="InterPro" id="IPR054522">
    <property type="entry name" value="Hmr1_C"/>
</dbReference>
<name>A0A0B2UXP7_TOXCA</name>
<feature type="domain" description="Cadherin-related hmr-1 C-terminal" evidence="1">
    <location>
        <begin position="1"/>
        <end position="24"/>
    </location>
</feature>
<evidence type="ECO:0000313" key="3">
    <source>
        <dbReference type="Proteomes" id="UP000031036"/>
    </source>
</evidence>
<comment type="caution">
    <text evidence="2">The sequence shown here is derived from an EMBL/GenBank/DDBJ whole genome shotgun (WGS) entry which is preliminary data.</text>
</comment>
<keyword evidence="3" id="KW-1185">Reference proteome</keyword>
<feature type="non-terminal residue" evidence="2">
    <location>
        <position position="1"/>
    </location>
</feature>
<proteinExistence type="predicted"/>
<reference evidence="2 3" key="1">
    <citation type="submission" date="2014-11" db="EMBL/GenBank/DDBJ databases">
        <title>Genetic blueprint of the zoonotic pathogen Toxocara canis.</title>
        <authorList>
            <person name="Zhu X.-Q."/>
            <person name="Korhonen P.K."/>
            <person name="Cai H."/>
            <person name="Young N.D."/>
            <person name="Nejsum P."/>
            <person name="von Samson-Himmelstjerna G."/>
            <person name="Boag P.R."/>
            <person name="Tan P."/>
            <person name="Li Q."/>
            <person name="Min J."/>
            <person name="Yang Y."/>
            <person name="Wang X."/>
            <person name="Fang X."/>
            <person name="Hall R.S."/>
            <person name="Hofmann A."/>
            <person name="Sternberg P.W."/>
            <person name="Jex A.R."/>
            <person name="Gasser R.B."/>
        </authorList>
    </citation>
    <scope>NUCLEOTIDE SEQUENCE [LARGE SCALE GENOMIC DNA]</scope>
    <source>
        <strain evidence="2">PN_DK_2014</strain>
    </source>
</reference>